<feature type="compositionally biased region" description="Low complexity" evidence="1">
    <location>
        <begin position="392"/>
        <end position="413"/>
    </location>
</feature>
<feature type="compositionally biased region" description="Basic and acidic residues" evidence="1">
    <location>
        <begin position="366"/>
        <end position="378"/>
    </location>
</feature>
<feature type="compositionally biased region" description="Pro residues" evidence="1">
    <location>
        <begin position="146"/>
        <end position="155"/>
    </location>
</feature>
<feature type="signal peptide" evidence="2">
    <location>
        <begin position="1"/>
        <end position="19"/>
    </location>
</feature>
<protein>
    <recommendedName>
        <fullName evidence="5">GPI anchored protein</fullName>
    </recommendedName>
</protein>
<feature type="compositionally biased region" description="Basic and acidic residues" evidence="1">
    <location>
        <begin position="178"/>
        <end position="191"/>
    </location>
</feature>
<keyword evidence="4" id="KW-1185">Reference proteome</keyword>
<feature type="compositionally biased region" description="Pro residues" evidence="1">
    <location>
        <begin position="379"/>
        <end position="391"/>
    </location>
</feature>
<feature type="region of interest" description="Disordered" evidence="1">
    <location>
        <begin position="141"/>
        <end position="533"/>
    </location>
</feature>
<feature type="chain" id="PRO_5002875083" description="GPI anchored protein" evidence="2">
    <location>
        <begin position="20"/>
        <end position="596"/>
    </location>
</feature>
<feature type="region of interest" description="Disordered" evidence="1">
    <location>
        <begin position="547"/>
        <end position="574"/>
    </location>
</feature>
<feature type="compositionally biased region" description="Pro residues" evidence="1">
    <location>
        <begin position="207"/>
        <end position="224"/>
    </location>
</feature>
<dbReference type="OrthoDB" id="4526749at2759"/>
<feature type="region of interest" description="Disordered" evidence="1">
    <location>
        <begin position="22"/>
        <end position="115"/>
    </location>
</feature>
<dbReference type="PhylomeDB" id="B8MEA2"/>
<keyword evidence="2" id="KW-0732">Signal</keyword>
<dbReference type="AlphaFoldDB" id="B8MEA2"/>
<dbReference type="RefSeq" id="XP_002483763.1">
    <property type="nucleotide sequence ID" value="XM_002483718.1"/>
</dbReference>
<feature type="compositionally biased region" description="Basic and acidic residues" evidence="1">
    <location>
        <begin position="281"/>
        <end position="293"/>
    </location>
</feature>
<feature type="compositionally biased region" description="Pro residues" evidence="1">
    <location>
        <begin position="303"/>
        <end position="322"/>
    </location>
</feature>
<dbReference type="HOGENOM" id="CLU_391860_0_0_1"/>
<dbReference type="EMBL" id="EQ962656">
    <property type="protein sequence ID" value="EED16529.1"/>
    <property type="molecule type" value="Genomic_DNA"/>
</dbReference>
<evidence type="ECO:0000313" key="3">
    <source>
        <dbReference type="EMBL" id="EED16529.1"/>
    </source>
</evidence>
<gene>
    <name evidence="3" type="ORF">TSTA_016090</name>
</gene>
<name>B8MEA2_TALSN</name>
<evidence type="ECO:0000256" key="1">
    <source>
        <dbReference type="SAM" id="MobiDB-lite"/>
    </source>
</evidence>
<dbReference type="OMA" id="RVHTSHA"/>
<feature type="compositionally biased region" description="Polar residues" evidence="1">
    <location>
        <begin position="506"/>
        <end position="527"/>
    </location>
</feature>
<dbReference type="VEuPathDB" id="FungiDB:TSTA_016090"/>
<reference evidence="4" key="1">
    <citation type="journal article" date="2015" name="Genome Announc.">
        <title>Genome sequence of the AIDS-associated pathogen Penicillium marneffei (ATCC18224) and its near taxonomic relative Talaromyces stipitatus (ATCC10500).</title>
        <authorList>
            <person name="Nierman W.C."/>
            <person name="Fedorova-Abrams N.D."/>
            <person name="Andrianopoulos A."/>
        </authorList>
    </citation>
    <scope>NUCLEOTIDE SEQUENCE [LARGE SCALE GENOMIC DNA]</scope>
    <source>
        <strain evidence="4">ATCC 10500 / CBS 375.48 / QM 6759 / NRRL 1006</strain>
    </source>
</reference>
<dbReference type="STRING" id="441959.B8MEA2"/>
<evidence type="ECO:0000313" key="4">
    <source>
        <dbReference type="Proteomes" id="UP000001745"/>
    </source>
</evidence>
<dbReference type="GeneID" id="8106382"/>
<evidence type="ECO:0008006" key="5">
    <source>
        <dbReference type="Google" id="ProtNLM"/>
    </source>
</evidence>
<accession>B8MEA2</accession>
<dbReference type="Proteomes" id="UP000001745">
    <property type="component" value="Unassembled WGS sequence"/>
</dbReference>
<evidence type="ECO:0000256" key="2">
    <source>
        <dbReference type="SAM" id="SignalP"/>
    </source>
</evidence>
<organism evidence="3 4">
    <name type="scientific">Talaromyces stipitatus (strain ATCC 10500 / CBS 375.48 / QM 6759 / NRRL 1006)</name>
    <name type="common">Penicillium stipitatum</name>
    <dbReference type="NCBI Taxonomy" id="441959"/>
    <lineage>
        <taxon>Eukaryota</taxon>
        <taxon>Fungi</taxon>
        <taxon>Dikarya</taxon>
        <taxon>Ascomycota</taxon>
        <taxon>Pezizomycotina</taxon>
        <taxon>Eurotiomycetes</taxon>
        <taxon>Eurotiomycetidae</taxon>
        <taxon>Eurotiales</taxon>
        <taxon>Trichocomaceae</taxon>
        <taxon>Talaromyces</taxon>
        <taxon>Talaromyces sect. Talaromyces</taxon>
    </lineage>
</organism>
<sequence length="596" mass="61806">MKTVYTAIPLALLAAVAQADSQAAGAKQSRDLASDDSEKGDFLGDAPDHNFLGSGWNDPHKHSHGGHDVPSAGGEDDGDLAPGFVSSPKDSPFGGPHNFNEQAGPDTFSGFNDNKDGVNNDNIVITPINSYQAAQAQEQDDYILPPGHPGPPDPLGPSYGGPGHVEHQPEQLPPQQHSEPKQAPPEEHHEGPSPPAYKPEPKEVVPQPTPAPYTPAPVLVPAPVPSAHELLPERHELDPPCPEGEDGSHPGPEPQGADSYASPVAPKEVSKPYPGGNHPEGNLEGHPEGHPDGYHSVPAGNPFQPPQPPQPPIVQPPYPFPHATPSHDDDDDDIYVPHPGPHPGPSGPEDHGSYPASAGHPTPSDSQEHGSYPDHPHPDSYPAPAPAPTPYQAPGAGDHSGYPAPVAYPSPSALEGHGAYPDPAPSHEDHPHGSYPLPDHHDDSGSDTPYPAPGGYQPPQAYREPTPDQPKTPVHPDPETKPEPAYTPGHEYSKPPSQPFVPHPQVTASKYPSSISIQASPTPSSARHASYALSSHHTAAHSTTSCTFTSTASKTGGPSTTAPNSVSPSAFTGGAGSVAAPGGFGVAVVGALALLL</sequence>
<feature type="compositionally biased region" description="Low complexity" evidence="1">
    <location>
        <begin position="453"/>
        <end position="462"/>
    </location>
</feature>
<feature type="compositionally biased region" description="Polar residues" evidence="1">
    <location>
        <begin position="556"/>
        <end position="570"/>
    </location>
</feature>
<proteinExistence type="predicted"/>
<feature type="compositionally biased region" description="Basic and acidic residues" evidence="1">
    <location>
        <begin position="425"/>
        <end position="444"/>
    </location>
</feature>
<dbReference type="InParanoid" id="B8MEA2"/>
<feature type="compositionally biased region" description="Basic and acidic residues" evidence="1">
    <location>
        <begin position="28"/>
        <end position="48"/>
    </location>
</feature>
<dbReference type="PRINTS" id="PR01217">
    <property type="entry name" value="PRICHEXTENSN"/>
</dbReference>